<organism evidence="1 2">
    <name type="scientific">Hevea brasiliensis</name>
    <name type="common">Para rubber tree</name>
    <name type="synonym">Siphonia brasiliensis</name>
    <dbReference type="NCBI Taxonomy" id="3981"/>
    <lineage>
        <taxon>Eukaryota</taxon>
        <taxon>Viridiplantae</taxon>
        <taxon>Streptophyta</taxon>
        <taxon>Embryophyta</taxon>
        <taxon>Tracheophyta</taxon>
        <taxon>Spermatophyta</taxon>
        <taxon>Magnoliopsida</taxon>
        <taxon>eudicotyledons</taxon>
        <taxon>Gunneridae</taxon>
        <taxon>Pentapetalae</taxon>
        <taxon>rosids</taxon>
        <taxon>fabids</taxon>
        <taxon>Malpighiales</taxon>
        <taxon>Euphorbiaceae</taxon>
        <taxon>Crotonoideae</taxon>
        <taxon>Micrandreae</taxon>
        <taxon>Hevea</taxon>
    </lineage>
</organism>
<accession>A0A6A6L9E1</accession>
<name>A0A6A6L9E1_HEVBR</name>
<sequence>MKSVSTALAEGCKDTFLWLDLGDCINLDPNARSKLMDSILLRFQSIERPWESKQWDIFRWMDKACIPGSQVPPGMRYKNNNGSSLILSMRAEPYCYTSDCIHIAFSAVVATHVYSSRDFIDIGCECCFATESGQTLHFESSWYDTSFADGSKMHNVLIWYSAYDFDIKCRLSEASFQFYAKEEGNVRNSKAIVKCGVHLLFDDDVDSLLSSSRLDKIQPTSWVLKMAYKQRFYTESRLYFPHFPDDDECEKDELPLQNLEEIDQELKCLDLNLSIFVLFTSMICPATSRHNEAEAHPRTHVVFILMILSVCLELLSFNSSLSLHGMRVTDLN</sequence>
<evidence type="ECO:0000313" key="2">
    <source>
        <dbReference type="Proteomes" id="UP000467840"/>
    </source>
</evidence>
<gene>
    <name evidence="1" type="ORF">GH714_000823</name>
</gene>
<evidence type="ECO:0000313" key="1">
    <source>
        <dbReference type="EMBL" id="KAF2296646.1"/>
    </source>
</evidence>
<reference evidence="1 2" key="1">
    <citation type="journal article" date="2020" name="Mol. Plant">
        <title>The Chromosome-Based Rubber Tree Genome Provides New Insights into Spurge Genome Evolution and Rubber Biosynthesis.</title>
        <authorList>
            <person name="Liu J."/>
            <person name="Shi C."/>
            <person name="Shi C.C."/>
            <person name="Li W."/>
            <person name="Zhang Q.J."/>
            <person name="Zhang Y."/>
            <person name="Li K."/>
            <person name="Lu H.F."/>
            <person name="Shi C."/>
            <person name="Zhu S.T."/>
            <person name="Xiao Z.Y."/>
            <person name="Nan H."/>
            <person name="Yue Y."/>
            <person name="Zhu X.G."/>
            <person name="Wu Y."/>
            <person name="Hong X.N."/>
            <person name="Fan G.Y."/>
            <person name="Tong Y."/>
            <person name="Zhang D."/>
            <person name="Mao C.L."/>
            <person name="Liu Y.L."/>
            <person name="Hao S.J."/>
            <person name="Liu W.Q."/>
            <person name="Lv M.Q."/>
            <person name="Zhang H.B."/>
            <person name="Liu Y."/>
            <person name="Hu-Tang G.R."/>
            <person name="Wang J.P."/>
            <person name="Wang J.H."/>
            <person name="Sun Y.H."/>
            <person name="Ni S.B."/>
            <person name="Chen W.B."/>
            <person name="Zhang X.C."/>
            <person name="Jiao Y.N."/>
            <person name="Eichler E.E."/>
            <person name="Li G.H."/>
            <person name="Liu X."/>
            <person name="Gao L.Z."/>
        </authorList>
    </citation>
    <scope>NUCLEOTIDE SEQUENCE [LARGE SCALE GENOMIC DNA]</scope>
    <source>
        <strain evidence="2">cv. GT1</strain>
        <tissue evidence="1">Leaf</tissue>
    </source>
</reference>
<protein>
    <submittedName>
        <fullName evidence="1">Uncharacterized protein</fullName>
    </submittedName>
</protein>
<dbReference type="EMBL" id="JAAGAX010000012">
    <property type="protein sequence ID" value="KAF2296646.1"/>
    <property type="molecule type" value="Genomic_DNA"/>
</dbReference>
<dbReference type="AlphaFoldDB" id="A0A6A6L9E1"/>
<dbReference type="Proteomes" id="UP000467840">
    <property type="component" value="Chromosome 18"/>
</dbReference>
<proteinExistence type="predicted"/>
<keyword evidence="2" id="KW-1185">Reference proteome</keyword>
<comment type="caution">
    <text evidence="1">The sequence shown here is derived from an EMBL/GenBank/DDBJ whole genome shotgun (WGS) entry which is preliminary data.</text>
</comment>